<evidence type="ECO:0000313" key="3">
    <source>
        <dbReference type="Proteomes" id="UP001492541"/>
    </source>
</evidence>
<feature type="domain" description="DUF22" evidence="1">
    <location>
        <begin position="290"/>
        <end position="392"/>
    </location>
</feature>
<name>A0ABZ3H2G2_GEOAI</name>
<dbReference type="InterPro" id="IPR002572">
    <property type="entry name" value="DUF22"/>
</dbReference>
<feature type="domain" description="DUF22" evidence="1">
    <location>
        <begin position="152"/>
        <end position="254"/>
    </location>
</feature>
<protein>
    <submittedName>
        <fullName evidence="2">DUF22 domain-containing protein</fullName>
    </submittedName>
</protein>
<dbReference type="EMBL" id="CP087714">
    <property type="protein sequence ID" value="XAT63755.1"/>
    <property type="molecule type" value="Genomic_DNA"/>
</dbReference>
<evidence type="ECO:0000259" key="1">
    <source>
        <dbReference type="Pfam" id="PF01629"/>
    </source>
</evidence>
<feature type="domain" description="DUF22" evidence="1">
    <location>
        <begin position="12"/>
        <end position="109"/>
    </location>
</feature>
<accession>A0ABZ3H2G2</accession>
<dbReference type="Proteomes" id="UP001492541">
    <property type="component" value="Chromosome"/>
</dbReference>
<keyword evidence="3" id="KW-1185">Reference proteome</keyword>
<dbReference type="GeneID" id="90450220"/>
<evidence type="ECO:0000313" key="2">
    <source>
        <dbReference type="EMBL" id="XAT63755.1"/>
    </source>
</evidence>
<proteinExistence type="predicted"/>
<dbReference type="Pfam" id="PF01629">
    <property type="entry name" value="DUF22"/>
    <property type="match status" value="3"/>
</dbReference>
<organism evidence="2 3">
    <name type="scientific">Geoglobus acetivorans</name>
    <dbReference type="NCBI Taxonomy" id="565033"/>
    <lineage>
        <taxon>Archaea</taxon>
        <taxon>Methanobacteriati</taxon>
        <taxon>Methanobacteriota</taxon>
        <taxon>Archaeoglobi</taxon>
        <taxon>Archaeoglobales</taxon>
        <taxon>Archaeoglobaceae</taxon>
        <taxon>Geoglobus</taxon>
    </lineage>
</organism>
<gene>
    <name evidence="2" type="ORF">LPQ35_10945</name>
</gene>
<dbReference type="RefSeq" id="WP_193806945.1">
    <property type="nucleotide sequence ID" value="NZ_CP087714.1"/>
</dbReference>
<sequence length="422" mass="48273">MRASVATLKNPESREIGRKEISFKNAIFKSAGHAYWKTIIADESKIVRKDRLEVIRIKEIELPQKSTIAPLSIFRHAYGTTIDVLTDEIRKIEEVRRIRYAYFYGIDYGEIEPGDIIGVIKVYPINVGSMEKIEYLKPPETRPKLEKIQGSVVYKEGDLVYRKRVTIEEPWYSRWHIGEWRMLVSDEDVSLEPGNGRMIKIRPVEIPKNTIPVPLYGHRHPLGTIIDVYSPGRPRRIEERKLITGVYFLPAEGGEIRKGDVIGVLNLYTVSIGEMFDKVVPFLNEKVRGNVVVRANSGLRRIEFEHTPFLFRRSSIGYLKPIISAETKTIRANRPERILLEKIDIPAGSVIQPMGGRGHAYGITIDVELEAQRFVEEDRVVDSAIIISPYDGEILRGDMIGVLMQYQITPLTSPELFVRKYG</sequence>
<reference evidence="2 3" key="1">
    <citation type="submission" date="2021-11" db="EMBL/GenBank/DDBJ databases">
        <title>Whole genome of Geoglobus acetivorans.</title>
        <authorList>
            <person name="Liu D."/>
        </authorList>
    </citation>
    <scope>NUCLEOTIDE SEQUENCE [LARGE SCALE GENOMIC DNA]</scope>
    <source>
        <strain evidence="2 3">SBH6</strain>
    </source>
</reference>